<comment type="caution">
    <text evidence="1">The sequence shown here is derived from an EMBL/GenBank/DDBJ whole genome shotgun (WGS) entry which is preliminary data.</text>
</comment>
<gene>
    <name evidence="1" type="ORF">NIES1031_21105</name>
</gene>
<dbReference type="RefSeq" id="WP_073551419.1">
    <property type="nucleotide sequence ID" value="NZ_CAWMVK010000017.1"/>
</dbReference>
<name>A0A1U7HDV8_9CHRO</name>
<protein>
    <recommendedName>
        <fullName evidence="3">DUF2993 domain-containing protein</fullName>
    </recommendedName>
</protein>
<sequence>MTSDNHSKQSRMIAKVLSPAVRLWLRSQVQQVAHLDVQISGGDRQILSGYIPQVSISAQNAVYQGLYLTRLEIAGKNIKTNLGGVLRGQPLRLLEPIPVFGEVCLNESDLNTSLKSPLLAEALTTLLKSFLPENSITHEAVHWEQVNIGCDRLTINGIIASDCQMPLMLNTRLELIDGQTLALKELQIQFDTELFDIDYFQIDLGSEVAIETLTLTSGQLLCCGRINVLP</sequence>
<dbReference type="EMBL" id="MRCC01000024">
    <property type="protein sequence ID" value="OKH21760.1"/>
    <property type="molecule type" value="Genomic_DNA"/>
</dbReference>
<evidence type="ECO:0000313" key="1">
    <source>
        <dbReference type="EMBL" id="OKH21760.1"/>
    </source>
</evidence>
<evidence type="ECO:0008006" key="3">
    <source>
        <dbReference type="Google" id="ProtNLM"/>
    </source>
</evidence>
<dbReference type="InterPro" id="IPR021373">
    <property type="entry name" value="DUF2993"/>
</dbReference>
<dbReference type="OrthoDB" id="460303at2"/>
<accession>A0A1U7HDV8</accession>
<dbReference type="STRING" id="247279.NIES1031_21105"/>
<dbReference type="AlphaFoldDB" id="A0A1U7HDV8"/>
<organism evidence="1 2">
    <name type="scientific">Chroogloeocystis siderophila 5.2 s.c.1</name>
    <dbReference type="NCBI Taxonomy" id="247279"/>
    <lineage>
        <taxon>Bacteria</taxon>
        <taxon>Bacillati</taxon>
        <taxon>Cyanobacteriota</taxon>
        <taxon>Cyanophyceae</taxon>
        <taxon>Oscillatoriophycideae</taxon>
        <taxon>Chroococcales</taxon>
        <taxon>Chroococcaceae</taxon>
        <taxon>Chroogloeocystis</taxon>
    </lineage>
</organism>
<keyword evidence="2" id="KW-1185">Reference proteome</keyword>
<proteinExistence type="predicted"/>
<reference evidence="1 2" key="1">
    <citation type="submission" date="2016-11" db="EMBL/GenBank/DDBJ databases">
        <title>Draft Genome Sequences of Nine Cyanobacterial Strains from Diverse Habitats.</title>
        <authorList>
            <person name="Zhu T."/>
            <person name="Hou S."/>
            <person name="Lu X."/>
            <person name="Hess W.R."/>
        </authorList>
    </citation>
    <scope>NUCLEOTIDE SEQUENCE [LARGE SCALE GENOMIC DNA]</scope>
    <source>
        <strain evidence="1 2">5.2 s.c.1</strain>
    </source>
</reference>
<evidence type="ECO:0000313" key="2">
    <source>
        <dbReference type="Proteomes" id="UP000185984"/>
    </source>
</evidence>
<dbReference type="Proteomes" id="UP000185984">
    <property type="component" value="Unassembled WGS sequence"/>
</dbReference>
<dbReference type="Pfam" id="PF11209">
    <property type="entry name" value="LmeA"/>
    <property type="match status" value="1"/>
</dbReference>